<evidence type="ECO:0000313" key="2">
    <source>
        <dbReference type="EMBL" id="AFK48643.1"/>
    </source>
</evidence>
<dbReference type="OMA" id="ACHQRRR"/>
<reference evidence="2" key="1">
    <citation type="submission" date="2012-05" db="EMBL/GenBank/DDBJ databases">
        <authorList>
            <person name="Krishnakumar V."/>
            <person name="Cheung F."/>
            <person name="Xiao Y."/>
            <person name="Chan A."/>
            <person name="Moskal W.A."/>
            <person name="Town C.D."/>
        </authorList>
    </citation>
    <scope>NUCLEOTIDE SEQUENCE</scope>
</reference>
<proteinExistence type="evidence at transcript level"/>
<name>I3T801_LOTJA</name>
<sequence>MMSYIRGCHALVMVLVLVVLGSSSSSWVAGQEEQVSLMLQLSSRDEVVQMAGYGEEKLSTVLITGSVNCQARFHNGDQPHAWPIPGAWVGVHCHSSASERKGKSMEVRGVTDEFGDFMVDLPSHLHSIPNLENICVVKVHRIPKGSLCQPAHVKKHKGVLELSSIGNGIRTYDAGSIRILHH</sequence>
<dbReference type="OrthoDB" id="744797at2759"/>
<dbReference type="EMBL" id="BT148849">
    <property type="protein sequence ID" value="AFK48643.1"/>
    <property type="molecule type" value="mRNA"/>
</dbReference>
<dbReference type="RefSeq" id="XP_057421689.1">
    <property type="nucleotide sequence ID" value="XM_057565706.1"/>
</dbReference>
<accession>I3T801</accession>
<evidence type="ECO:0008006" key="3">
    <source>
        <dbReference type="Google" id="ProtNLM"/>
    </source>
</evidence>
<protein>
    <recommendedName>
        <fullName evidence="3">Pollen Ole e 1 allergen and extensin family protein</fullName>
    </recommendedName>
</protein>
<dbReference type="GeneID" id="130715587"/>
<dbReference type="Pfam" id="PF01190">
    <property type="entry name" value="Pollen_Ole_e_1"/>
    <property type="match status" value="1"/>
</dbReference>
<dbReference type="PANTHER" id="PTHR47273">
    <property type="entry name" value="EXPRESSED PROTEIN"/>
    <property type="match status" value="1"/>
</dbReference>
<keyword evidence="1" id="KW-0732">Signal</keyword>
<evidence type="ECO:0000256" key="1">
    <source>
        <dbReference type="SAM" id="SignalP"/>
    </source>
</evidence>
<feature type="chain" id="PRO_5003679072" description="Pollen Ole e 1 allergen and extensin family protein" evidence="1">
    <location>
        <begin position="26"/>
        <end position="182"/>
    </location>
</feature>
<dbReference type="PANTHER" id="PTHR47273:SF6">
    <property type="entry name" value="POLLEN OLE E 1 ALLERGEN AND EXTENSIN FAMILY PROTEIN"/>
    <property type="match status" value="1"/>
</dbReference>
<feature type="signal peptide" evidence="1">
    <location>
        <begin position="1"/>
        <end position="25"/>
    </location>
</feature>
<dbReference type="KEGG" id="lja:130715587"/>
<dbReference type="AlphaFoldDB" id="I3T801"/>
<organism evidence="2">
    <name type="scientific">Lotus japonicus</name>
    <name type="common">Lotus corniculatus var. japonicus</name>
    <dbReference type="NCBI Taxonomy" id="34305"/>
    <lineage>
        <taxon>Eukaryota</taxon>
        <taxon>Viridiplantae</taxon>
        <taxon>Streptophyta</taxon>
        <taxon>Embryophyta</taxon>
        <taxon>Tracheophyta</taxon>
        <taxon>Spermatophyta</taxon>
        <taxon>Magnoliopsida</taxon>
        <taxon>eudicotyledons</taxon>
        <taxon>Gunneridae</taxon>
        <taxon>Pentapetalae</taxon>
        <taxon>rosids</taxon>
        <taxon>fabids</taxon>
        <taxon>Fabales</taxon>
        <taxon>Fabaceae</taxon>
        <taxon>Papilionoideae</taxon>
        <taxon>50 kb inversion clade</taxon>
        <taxon>NPAAA clade</taxon>
        <taxon>Hologalegina</taxon>
        <taxon>robinioid clade</taxon>
        <taxon>Loteae</taxon>
        <taxon>Lotus</taxon>
    </lineage>
</organism>